<keyword evidence="1" id="KW-1133">Transmembrane helix</keyword>
<dbReference type="STRING" id="263852.SAMN02745116_00640"/>
<keyword evidence="3" id="KW-1185">Reference proteome</keyword>
<dbReference type="EMBL" id="FUXI01000005">
    <property type="protein sequence ID" value="SJZ52947.1"/>
    <property type="molecule type" value="Genomic_DNA"/>
</dbReference>
<dbReference type="Pfam" id="PF10825">
    <property type="entry name" value="DUF2752"/>
    <property type="match status" value="1"/>
</dbReference>
<evidence type="ECO:0000313" key="2">
    <source>
        <dbReference type="EMBL" id="SJZ52947.1"/>
    </source>
</evidence>
<dbReference type="AlphaFoldDB" id="A0A1T4LEG4"/>
<protein>
    <recommendedName>
        <fullName evidence="4">DUF2752 domain-containing protein</fullName>
    </recommendedName>
</protein>
<feature type="transmembrane region" description="Helical" evidence="1">
    <location>
        <begin position="92"/>
        <end position="113"/>
    </location>
</feature>
<gene>
    <name evidence="2" type="ORF">SAMN02745116_00640</name>
</gene>
<evidence type="ECO:0000256" key="1">
    <source>
        <dbReference type="SAM" id="Phobius"/>
    </source>
</evidence>
<feature type="transmembrane region" description="Helical" evidence="1">
    <location>
        <begin position="12"/>
        <end position="28"/>
    </location>
</feature>
<sequence>MKTFLKNEKGKGMAIGILALLLYLLLMPDEWCVFKRTLGIPCLGCGMTRAYLALLHGEVSTAFFFHPLFWLVPILLLLFWQRKRFLFVQKNTFWIVVGSLFLLVYVVRMMLLFPHTPPMNFNEQAILPSVIEKIPFLFKNR</sequence>
<dbReference type="InterPro" id="IPR021215">
    <property type="entry name" value="DUF2752"/>
</dbReference>
<name>A0A1T4LEG4_9ENTE</name>
<proteinExistence type="predicted"/>
<evidence type="ECO:0008006" key="4">
    <source>
        <dbReference type="Google" id="ProtNLM"/>
    </source>
</evidence>
<accession>A0A1T4LEG4</accession>
<evidence type="ECO:0000313" key="3">
    <source>
        <dbReference type="Proteomes" id="UP000190328"/>
    </source>
</evidence>
<organism evidence="2 3">
    <name type="scientific">Pilibacter termitis</name>
    <dbReference type="NCBI Taxonomy" id="263852"/>
    <lineage>
        <taxon>Bacteria</taxon>
        <taxon>Bacillati</taxon>
        <taxon>Bacillota</taxon>
        <taxon>Bacilli</taxon>
        <taxon>Lactobacillales</taxon>
        <taxon>Enterococcaceae</taxon>
        <taxon>Pilibacter</taxon>
    </lineage>
</organism>
<reference evidence="2 3" key="1">
    <citation type="submission" date="2017-02" db="EMBL/GenBank/DDBJ databases">
        <authorList>
            <person name="Peterson S.W."/>
        </authorList>
    </citation>
    <scope>NUCLEOTIDE SEQUENCE [LARGE SCALE GENOMIC DNA]</scope>
    <source>
        <strain evidence="2 3">ATCC BAA-1030</strain>
    </source>
</reference>
<feature type="transmembrane region" description="Helical" evidence="1">
    <location>
        <begin position="62"/>
        <end position="80"/>
    </location>
</feature>
<keyword evidence="1" id="KW-0472">Membrane</keyword>
<keyword evidence="1" id="KW-0812">Transmembrane</keyword>
<dbReference type="Proteomes" id="UP000190328">
    <property type="component" value="Unassembled WGS sequence"/>
</dbReference>